<feature type="domain" description="Carboxyltransferase" evidence="4">
    <location>
        <begin position="32"/>
        <end position="295"/>
    </location>
</feature>
<dbReference type="EMBL" id="CP014859">
    <property type="protein sequence ID" value="AOS62717.1"/>
    <property type="molecule type" value="Genomic_DNA"/>
</dbReference>
<name>A0AAC9MY90_9PSEU</name>
<dbReference type="SMART" id="SM00797">
    <property type="entry name" value="AHS2"/>
    <property type="match status" value="1"/>
</dbReference>
<accession>A0AAC9MY90</accession>
<sequence>MSKTGSAPAMVTVLASGSLATVQDLGRPGYAAIGVTRSGAADVPALRLANRLVGNAESLAAIEATFGGVVLRFHGATLMALTGAPVPADVDGRAIGMNGPVWVDSGAILRLGIPSSGLRSYIAIRGGIAVQEVLGSRATDLLSGLGPAPLSAGRELPVGPAPADWPSVTQAPVGGLAEVPILRLRPGPRDDWFEPDALQTLCGHAYEVTSESNRVGLRLAGPQLRHRVSRELPSEAMVRGAIQVPASGKPVLFHVDHPVTGGYPVIGVVEEADLAAAAQARPGSRVRFRCLPGLR</sequence>
<evidence type="ECO:0000256" key="1">
    <source>
        <dbReference type="ARBA" id="ARBA00022741"/>
    </source>
</evidence>
<dbReference type="GO" id="GO:0005524">
    <property type="term" value="F:ATP binding"/>
    <property type="evidence" value="ECO:0007669"/>
    <property type="project" value="UniProtKB-KW"/>
</dbReference>
<evidence type="ECO:0000256" key="2">
    <source>
        <dbReference type="ARBA" id="ARBA00022801"/>
    </source>
</evidence>
<evidence type="ECO:0000256" key="3">
    <source>
        <dbReference type="ARBA" id="ARBA00022840"/>
    </source>
</evidence>
<dbReference type="SUPFAM" id="SSF50891">
    <property type="entry name" value="Cyclophilin-like"/>
    <property type="match status" value="1"/>
</dbReference>
<dbReference type="InterPro" id="IPR029000">
    <property type="entry name" value="Cyclophilin-like_dom_sf"/>
</dbReference>
<dbReference type="AlphaFoldDB" id="A0AAC9MY90"/>
<dbReference type="PANTHER" id="PTHR43309">
    <property type="entry name" value="5-OXOPROLINASE SUBUNIT C"/>
    <property type="match status" value="1"/>
</dbReference>
<dbReference type="Pfam" id="PF02626">
    <property type="entry name" value="CT_A_B"/>
    <property type="match status" value="1"/>
</dbReference>
<reference evidence="6" key="1">
    <citation type="submission" date="2016-03" db="EMBL/GenBank/DDBJ databases">
        <title>Complete genome sequence of the type strain Actinoalloteichus hymeniacidonis DSM 45092.</title>
        <authorList>
            <person name="Schaffert L."/>
            <person name="Albersmeier A."/>
            <person name="Winkler A."/>
            <person name="Kalinowski J."/>
            <person name="Zotchev S."/>
            <person name="Ruckert C."/>
        </authorList>
    </citation>
    <scope>NUCLEOTIDE SEQUENCE [LARGE SCALE GENOMIC DNA]</scope>
    <source>
        <strain evidence="6">HPA177(T) (DSM 45092(T))</strain>
    </source>
</reference>
<evidence type="ECO:0000313" key="5">
    <source>
        <dbReference type="EMBL" id="AOS62717.1"/>
    </source>
</evidence>
<gene>
    <name evidence="5" type="ORF">TL08_09510</name>
</gene>
<evidence type="ECO:0000313" key="6">
    <source>
        <dbReference type="Proteomes" id="UP000095210"/>
    </source>
</evidence>
<dbReference type="NCBIfam" id="TIGR00724">
    <property type="entry name" value="urea_amlyse_rel"/>
    <property type="match status" value="1"/>
</dbReference>
<proteinExistence type="predicted"/>
<dbReference type="GO" id="GO:0016787">
    <property type="term" value="F:hydrolase activity"/>
    <property type="evidence" value="ECO:0007669"/>
    <property type="project" value="UniProtKB-KW"/>
</dbReference>
<dbReference type="PANTHER" id="PTHR43309:SF3">
    <property type="entry name" value="5-OXOPROLINASE SUBUNIT C"/>
    <property type="match status" value="1"/>
</dbReference>
<dbReference type="RefSeq" id="WP_236750623.1">
    <property type="nucleotide sequence ID" value="NZ_CP014859.1"/>
</dbReference>
<evidence type="ECO:0000259" key="4">
    <source>
        <dbReference type="SMART" id="SM00797"/>
    </source>
</evidence>
<dbReference type="Proteomes" id="UP000095210">
    <property type="component" value="Chromosome"/>
</dbReference>
<keyword evidence="6" id="KW-1185">Reference proteome</keyword>
<organism evidence="5 6">
    <name type="scientific">Actinoalloteichus hymeniacidonis</name>
    <dbReference type="NCBI Taxonomy" id="340345"/>
    <lineage>
        <taxon>Bacteria</taxon>
        <taxon>Bacillati</taxon>
        <taxon>Actinomycetota</taxon>
        <taxon>Actinomycetes</taxon>
        <taxon>Pseudonocardiales</taxon>
        <taxon>Pseudonocardiaceae</taxon>
        <taxon>Actinoalloteichus</taxon>
    </lineage>
</organism>
<protein>
    <submittedName>
        <fullName evidence="5">Biotin-dependent carboxylase-like protein</fullName>
    </submittedName>
</protein>
<dbReference type="InterPro" id="IPR052708">
    <property type="entry name" value="PxpC"/>
</dbReference>
<dbReference type="Gene3D" id="2.40.100.10">
    <property type="entry name" value="Cyclophilin-like"/>
    <property type="match status" value="1"/>
</dbReference>
<keyword evidence="3" id="KW-0067">ATP-binding</keyword>
<dbReference type="InterPro" id="IPR003778">
    <property type="entry name" value="CT_A_B"/>
</dbReference>
<keyword evidence="1" id="KW-0547">Nucleotide-binding</keyword>
<keyword evidence="2" id="KW-0378">Hydrolase</keyword>
<dbReference type="KEGG" id="ahm:TL08_09510"/>